<organism evidence="1 2">
    <name type="scientific">Rosistilla carotiformis</name>
    <dbReference type="NCBI Taxonomy" id="2528017"/>
    <lineage>
        <taxon>Bacteria</taxon>
        <taxon>Pseudomonadati</taxon>
        <taxon>Planctomycetota</taxon>
        <taxon>Planctomycetia</taxon>
        <taxon>Pirellulales</taxon>
        <taxon>Pirellulaceae</taxon>
        <taxon>Rosistilla</taxon>
    </lineage>
</organism>
<evidence type="ECO:0000313" key="2">
    <source>
        <dbReference type="Proteomes" id="UP000315082"/>
    </source>
</evidence>
<keyword evidence="1" id="KW-0808">Transferase</keyword>
<keyword evidence="1" id="KW-0012">Acyltransferase</keyword>
<dbReference type="KEGG" id="rcf:Poly24_00400"/>
<dbReference type="Proteomes" id="UP000315082">
    <property type="component" value="Chromosome"/>
</dbReference>
<dbReference type="EMBL" id="CP036348">
    <property type="protein sequence ID" value="QDV66356.1"/>
    <property type="molecule type" value="Genomic_DNA"/>
</dbReference>
<gene>
    <name evidence="1" type="primary">dapH</name>
    <name evidence="1" type="ORF">Poly24_00400</name>
</gene>
<name>A0A518JLD3_9BACT</name>
<proteinExistence type="predicted"/>
<dbReference type="InterPro" id="IPR011004">
    <property type="entry name" value="Trimer_LpxA-like_sf"/>
</dbReference>
<dbReference type="EC" id="2.3.1.89" evidence="1"/>
<dbReference type="Gene3D" id="2.160.10.10">
    <property type="entry name" value="Hexapeptide repeat proteins"/>
    <property type="match status" value="1"/>
</dbReference>
<dbReference type="GO" id="GO:0047200">
    <property type="term" value="F:tetrahydrodipicolinate N-acetyltransferase activity"/>
    <property type="evidence" value="ECO:0007669"/>
    <property type="project" value="UniProtKB-EC"/>
</dbReference>
<keyword evidence="2" id="KW-1185">Reference proteome</keyword>
<dbReference type="AlphaFoldDB" id="A0A518JLD3"/>
<sequence length="66" mass="7207">MLKARCEVMSGLERTQNAVILNGTRIDNDAVIATGARMVRSISEMEILTGVAANRIGVRFQKSKSQ</sequence>
<reference evidence="1 2" key="1">
    <citation type="submission" date="2019-02" db="EMBL/GenBank/DDBJ databases">
        <title>Deep-cultivation of Planctomycetes and their phenomic and genomic characterization uncovers novel biology.</title>
        <authorList>
            <person name="Wiegand S."/>
            <person name="Jogler M."/>
            <person name="Boedeker C."/>
            <person name="Pinto D."/>
            <person name="Vollmers J."/>
            <person name="Rivas-Marin E."/>
            <person name="Kohn T."/>
            <person name="Peeters S.H."/>
            <person name="Heuer A."/>
            <person name="Rast P."/>
            <person name="Oberbeckmann S."/>
            <person name="Bunk B."/>
            <person name="Jeske O."/>
            <person name="Meyerdierks A."/>
            <person name="Storesund J.E."/>
            <person name="Kallscheuer N."/>
            <person name="Luecker S."/>
            <person name="Lage O.M."/>
            <person name="Pohl T."/>
            <person name="Merkel B.J."/>
            <person name="Hornburger P."/>
            <person name="Mueller R.-W."/>
            <person name="Bruemmer F."/>
            <person name="Labrenz M."/>
            <person name="Spormann A.M."/>
            <person name="Op den Camp H."/>
            <person name="Overmann J."/>
            <person name="Amann R."/>
            <person name="Jetten M.S.M."/>
            <person name="Mascher T."/>
            <person name="Medema M.H."/>
            <person name="Devos D.P."/>
            <person name="Kaster A.-K."/>
            <person name="Ovreas L."/>
            <person name="Rohde M."/>
            <person name="Galperin M.Y."/>
            <person name="Jogler C."/>
        </authorList>
    </citation>
    <scope>NUCLEOTIDE SEQUENCE [LARGE SCALE GENOMIC DNA]</scope>
    <source>
        <strain evidence="1 2">Poly24</strain>
    </source>
</reference>
<dbReference type="SUPFAM" id="SSF51161">
    <property type="entry name" value="Trimeric LpxA-like enzymes"/>
    <property type="match status" value="1"/>
</dbReference>
<accession>A0A518JLD3</accession>
<evidence type="ECO:0000313" key="1">
    <source>
        <dbReference type="EMBL" id="QDV66356.1"/>
    </source>
</evidence>
<protein>
    <submittedName>
        <fullName evidence="1">2,3,4,5-tetrahydropyridine-2,6-dicarboxylate N-acetyltransferase</fullName>
        <ecNumber evidence="1">2.3.1.89</ecNumber>
    </submittedName>
</protein>